<evidence type="ECO:0000259" key="11">
    <source>
        <dbReference type="Pfam" id="PF14703"/>
    </source>
</evidence>
<name>A0AAW0FLN9_9APHY</name>
<dbReference type="GO" id="GO:0005886">
    <property type="term" value="C:plasma membrane"/>
    <property type="evidence" value="ECO:0007669"/>
    <property type="project" value="TreeGrafter"/>
</dbReference>
<dbReference type="Pfam" id="PF02714">
    <property type="entry name" value="RSN1_7TM"/>
    <property type="match status" value="1"/>
</dbReference>
<dbReference type="Proteomes" id="UP001385951">
    <property type="component" value="Unassembled WGS sequence"/>
</dbReference>
<feature type="compositionally biased region" description="Polar residues" evidence="7">
    <location>
        <begin position="844"/>
        <end position="859"/>
    </location>
</feature>
<evidence type="ECO:0000256" key="5">
    <source>
        <dbReference type="ARBA" id="ARBA00022989"/>
    </source>
</evidence>
<comment type="similarity">
    <text evidence="2">Belongs to the CSC1 (TC 1.A.17) family.</text>
</comment>
<accession>A0AAW0FLN9</accession>
<dbReference type="InterPro" id="IPR027815">
    <property type="entry name" value="CSC1/OSCA1-like_cyt"/>
</dbReference>
<sequence length="1263" mass="141569">MATIQSRPFSKNYSGLVNQSVIAVGIFVVCITSHELMRRKRRGKRYRKSEGLGSVETWEFGYLFQGRSWAKNASPPLPLGWPLAWVKQVLSFPEDRFNELRGVDASVYLRFLKGCWWFSLTHTFTTLPILLPIHVQFSDGSVSPKSMTRASISSLAATEKGMSLLWIHLLLLIWITGSWMFTLYWICQGAFRFRALKIQEAADREASESEQEKLPHPHPQYTFHALPPLSTDHANRGLRMRTVMVTNIPVGLRSEKELKEYFEYYLSRPIAKPSVGVPANTQPGFLNRQFTFLFNRARKVPLKLQRTIVAGRSTDGSDPGHEESKARADVPVIDHVVLVRKMSGLASLLERREEALKLLETAHIKLAKKTLAAVKEAMEEKPRSSFVRAAFGQHSRGSGSTGDVERGTPTNGGANEGEDRMQLLIRTLGPFVPKEDIHLKHRRSFPGFHFWNRRDPDVEMTSPFSSASAASSESGETEDKTVWDALLSLPRSTLDSYQPLIYLSAIFRGKAVPSIDYYTTKLNLLTALITEKRATAVDDYAPMSTAFVTFQNPEDARRACKYLAVHPNNPLDTCLVNMAPSFEDLDWFRLMKSTFRVEFVKDWVVNLGVWAFTIFWVFPVTIFVGLVSIQNISAFWPGLRRYLDKHEWEEELIQSFLPTLLVALLALLIPLILLLIAKKAHTIATLSALHDRIMTRYYKFLIVNVLVFFCVGTAALQSFLLSFKSTASLKVVQVVADSFPTAGPFYVGWPVIKNQLLHVYARNYELNGQFILIRSIRYSLDGLILSQVIFLAYMVILKKTANVAVSAILIVFTAFVKMTLTRICRARFERDDKLEASIVCGTGTSEEQIAPNPTESTDMLQHPEGAPQHPRSWKDTLSAKSEYWTMRLAQKMEFTYGSVQARPARNTRRQPNPFGPLTSGPSTSTSSPVEKPPVSPETSPTIPECSPAAIEASPNDVPPEALHPALVSPHPPHSAWDDESSPDHTYQNPYYTRPISNSLWLPRDPTQLLDLDDTVDIRVSLTSEPGVGKLGTWDEEDQFLETSLSSVLGASFGSVDEDLTYTPQLRPLDGSEIIVLPAGIASRVEHLDQEDEVETTSQRRPSIVGRRTSSTSFRPLGLGRPKTFDSERSQFRSFSLGAEQPSSSTSDGPPSGYVISSDRHRRNRAASMGDALSLRPDMLPPSHNTSRSPSRSLVSIVERSSSLLVPRHAPGPSSIISTRDAVVGEVIAEEQEATQERMRQEEAEEKAQEPRSLFTSWMFARRH</sequence>
<feature type="domain" description="CSC1/OSCA1-like cytosolic" evidence="11">
    <location>
        <begin position="332"/>
        <end position="587"/>
    </location>
</feature>
<feature type="region of interest" description="Disordered" evidence="7">
    <location>
        <begin position="1231"/>
        <end position="1255"/>
    </location>
</feature>
<dbReference type="PANTHER" id="PTHR13018">
    <property type="entry name" value="PROBABLE MEMBRANE PROTEIN DUF221-RELATED"/>
    <property type="match status" value="1"/>
</dbReference>
<feature type="compositionally biased region" description="Low complexity" evidence="7">
    <location>
        <begin position="1141"/>
        <end position="1152"/>
    </location>
</feature>
<evidence type="ECO:0000256" key="1">
    <source>
        <dbReference type="ARBA" id="ARBA00004141"/>
    </source>
</evidence>
<feature type="region of interest" description="Disordered" evidence="7">
    <location>
        <begin position="390"/>
        <end position="418"/>
    </location>
</feature>
<evidence type="ECO:0000313" key="12">
    <source>
        <dbReference type="EMBL" id="KAK7681546.1"/>
    </source>
</evidence>
<feature type="region of interest" description="Disordered" evidence="7">
    <location>
        <begin position="844"/>
        <end position="874"/>
    </location>
</feature>
<keyword evidence="6 8" id="KW-0472">Membrane</keyword>
<keyword evidence="5 8" id="KW-1133">Transmembrane helix</keyword>
<dbReference type="EMBL" id="JASBNA010000040">
    <property type="protein sequence ID" value="KAK7681546.1"/>
    <property type="molecule type" value="Genomic_DNA"/>
</dbReference>
<dbReference type="InterPro" id="IPR003864">
    <property type="entry name" value="CSC1/OSCA1-like_7TM"/>
</dbReference>
<feature type="transmembrane region" description="Helical" evidence="8">
    <location>
        <begin position="603"/>
        <end position="636"/>
    </location>
</feature>
<keyword evidence="4 8" id="KW-0812">Transmembrane</keyword>
<comment type="caution">
    <text evidence="12">The sequence shown here is derived from an EMBL/GenBank/DDBJ whole genome shotgun (WGS) entry which is preliminary data.</text>
</comment>
<dbReference type="Pfam" id="PF14703">
    <property type="entry name" value="PHM7_cyt"/>
    <property type="match status" value="1"/>
</dbReference>
<keyword evidence="13" id="KW-1185">Reference proteome</keyword>
<dbReference type="GO" id="GO:0005227">
    <property type="term" value="F:calcium-activated cation channel activity"/>
    <property type="evidence" value="ECO:0007669"/>
    <property type="project" value="InterPro"/>
</dbReference>
<dbReference type="PANTHER" id="PTHR13018:SF139">
    <property type="entry name" value="PHOSPHATE METABOLISM PROTEIN 7"/>
    <property type="match status" value="1"/>
</dbReference>
<dbReference type="InterPro" id="IPR032880">
    <property type="entry name" value="CSC1/OSCA1-like_N"/>
</dbReference>
<dbReference type="Pfam" id="PF13967">
    <property type="entry name" value="RSN1_TM"/>
    <property type="match status" value="1"/>
</dbReference>
<feature type="transmembrane region" description="Helical" evidence="8">
    <location>
        <begin position="776"/>
        <end position="796"/>
    </location>
</feature>
<feature type="compositionally biased region" description="Basic and acidic residues" evidence="7">
    <location>
        <begin position="1234"/>
        <end position="1249"/>
    </location>
</feature>
<feature type="domain" description="CSC1/OSCA1-like N-terminal transmembrane" evidence="10">
    <location>
        <begin position="17"/>
        <end position="185"/>
    </location>
</feature>
<evidence type="ECO:0000256" key="6">
    <source>
        <dbReference type="ARBA" id="ARBA00023136"/>
    </source>
</evidence>
<dbReference type="InterPro" id="IPR045122">
    <property type="entry name" value="Csc1-like"/>
</dbReference>
<proteinExistence type="inferred from homology"/>
<feature type="transmembrane region" description="Helical" evidence="8">
    <location>
        <begin position="165"/>
        <end position="187"/>
    </location>
</feature>
<evidence type="ECO:0000259" key="10">
    <source>
        <dbReference type="Pfam" id="PF13967"/>
    </source>
</evidence>
<keyword evidence="3" id="KW-0813">Transport</keyword>
<dbReference type="AlphaFoldDB" id="A0AAW0FLN9"/>
<feature type="transmembrane region" description="Helical" evidence="8">
    <location>
        <begin position="656"/>
        <end position="676"/>
    </location>
</feature>
<feature type="region of interest" description="Disordered" evidence="7">
    <location>
        <begin position="901"/>
        <end position="989"/>
    </location>
</feature>
<evidence type="ECO:0000256" key="2">
    <source>
        <dbReference type="ARBA" id="ARBA00007779"/>
    </source>
</evidence>
<evidence type="ECO:0000256" key="8">
    <source>
        <dbReference type="SAM" id="Phobius"/>
    </source>
</evidence>
<comment type="subcellular location">
    <subcellularLocation>
        <location evidence="1">Membrane</location>
        <topology evidence="1">Multi-pass membrane protein</topology>
    </subcellularLocation>
</comment>
<evidence type="ECO:0000256" key="4">
    <source>
        <dbReference type="ARBA" id="ARBA00022692"/>
    </source>
</evidence>
<feature type="compositionally biased region" description="Low complexity" evidence="7">
    <location>
        <begin position="915"/>
        <end position="929"/>
    </location>
</feature>
<feature type="transmembrane region" description="Helical" evidence="8">
    <location>
        <begin position="115"/>
        <end position="137"/>
    </location>
</feature>
<organism evidence="12 13">
    <name type="scientific">Cerrena zonata</name>
    <dbReference type="NCBI Taxonomy" id="2478898"/>
    <lineage>
        <taxon>Eukaryota</taxon>
        <taxon>Fungi</taxon>
        <taxon>Dikarya</taxon>
        <taxon>Basidiomycota</taxon>
        <taxon>Agaricomycotina</taxon>
        <taxon>Agaricomycetes</taxon>
        <taxon>Polyporales</taxon>
        <taxon>Cerrenaceae</taxon>
        <taxon>Cerrena</taxon>
    </lineage>
</organism>
<evidence type="ECO:0000256" key="3">
    <source>
        <dbReference type="ARBA" id="ARBA00022448"/>
    </source>
</evidence>
<evidence type="ECO:0000259" key="9">
    <source>
        <dbReference type="Pfam" id="PF02714"/>
    </source>
</evidence>
<feature type="region of interest" description="Disordered" evidence="7">
    <location>
        <begin position="1086"/>
        <end position="1194"/>
    </location>
</feature>
<feature type="compositionally biased region" description="Polar residues" evidence="7">
    <location>
        <begin position="1182"/>
        <end position="1194"/>
    </location>
</feature>
<feature type="transmembrane region" description="Helical" evidence="8">
    <location>
        <begin position="803"/>
        <end position="820"/>
    </location>
</feature>
<reference evidence="12 13" key="1">
    <citation type="submission" date="2022-09" db="EMBL/GenBank/DDBJ databases">
        <authorList>
            <person name="Palmer J.M."/>
        </authorList>
    </citation>
    <scope>NUCLEOTIDE SEQUENCE [LARGE SCALE GENOMIC DNA]</scope>
    <source>
        <strain evidence="12 13">DSM 7382</strain>
    </source>
</reference>
<evidence type="ECO:0008006" key="14">
    <source>
        <dbReference type="Google" id="ProtNLM"/>
    </source>
</evidence>
<feature type="transmembrane region" description="Helical" evidence="8">
    <location>
        <begin position="697"/>
        <end position="720"/>
    </location>
</feature>
<feature type="domain" description="CSC1/OSCA1-like 7TM region" evidence="9">
    <location>
        <begin position="602"/>
        <end position="749"/>
    </location>
</feature>
<gene>
    <name evidence="12" type="ORF">QCA50_015278</name>
</gene>
<feature type="transmembrane region" description="Helical" evidence="8">
    <location>
        <begin position="16"/>
        <end position="37"/>
    </location>
</feature>
<protein>
    <recommendedName>
        <fullName evidence="14">DUF221-domain-containing protein</fullName>
    </recommendedName>
</protein>
<evidence type="ECO:0000313" key="13">
    <source>
        <dbReference type="Proteomes" id="UP001385951"/>
    </source>
</evidence>
<evidence type="ECO:0000256" key="7">
    <source>
        <dbReference type="SAM" id="MobiDB-lite"/>
    </source>
</evidence>